<proteinExistence type="predicted"/>
<dbReference type="Proteomes" id="UP000007802">
    <property type="component" value="Unassembled WGS sequence"/>
</dbReference>
<evidence type="ECO:0000313" key="1">
    <source>
        <dbReference type="EMBL" id="KMW68344.1"/>
    </source>
</evidence>
<accession>A0A0J9HGV0</accession>
<dbReference type="EMBL" id="GG749466">
    <property type="protein sequence ID" value="KMW68344.1"/>
    <property type="molecule type" value="Genomic_DNA"/>
</dbReference>
<name>A0A0J9HGV0_AJEDA</name>
<dbReference type="AlphaFoldDB" id="A0A0J9HGV0"/>
<organism evidence="1">
    <name type="scientific">Ajellomyces dermatitidis (strain ATCC 18188 / CBS 674.68)</name>
    <name type="common">Blastomyces dermatitidis</name>
    <dbReference type="NCBI Taxonomy" id="653446"/>
    <lineage>
        <taxon>Eukaryota</taxon>
        <taxon>Fungi</taxon>
        <taxon>Dikarya</taxon>
        <taxon>Ascomycota</taxon>
        <taxon>Pezizomycotina</taxon>
        <taxon>Eurotiomycetes</taxon>
        <taxon>Eurotiomycetidae</taxon>
        <taxon>Onygenales</taxon>
        <taxon>Ajellomycetaceae</taxon>
        <taxon>Blastomyces</taxon>
    </lineage>
</organism>
<gene>
    <name evidence="1" type="ORF">BDDG_12748</name>
</gene>
<reference evidence="1" key="1">
    <citation type="submission" date="2010-03" db="EMBL/GenBank/DDBJ databases">
        <title>Annotation of Blastomyces dermatitidis strain ATCC 18188.</title>
        <authorList>
            <consortium name="The Broad Institute Genome Sequencing Platform"/>
            <consortium name="Broad Institute Genome Sequencing Center for Infectious Disease."/>
            <person name="Cuomo C."/>
            <person name="Klein B."/>
            <person name="Sullivan T."/>
            <person name="Heitman J."/>
            <person name="Young S."/>
            <person name="Zeng Q."/>
            <person name="Gargeya S."/>
            <person name="Alvarado L."/>
            <person name="Berlin A.M."/>
            <person name="Chapman S.B."/>
            <person name="Chen Z."/>
            <person name="Freedman E."/>
            <person name="Gellesch M."/>
            <person name="Goldberg J."/>
            <person name="Griggs A."/>
            <person name="Gujja S."/>
            <person name="Heilman E."/>
            <person name="Heiman D."/>
            <person name="Howarth C."/>
            <person name="Mehta T."/>
            <person name="Neiman D."/>
            <person name="Pearson M."/>
            <person name="Roberts A."/>
            <person name="Saif S."/>
            <person name="Shea T."/>
            <person name="Shenoy N."/>
            <person name="Sisk P."/>
            <person name="Stolte C."/>
            <person name="Sykes S."/>
            <person name="White J."/>
            <person name="Yandava C."/>
            <person name="Haas B."/>
            <person name="Nusbaum C."/>
            <person name="Birren B."/>
        </authorList>
    </citation>
    <scope>NUCLEOTIDE SEQUENCE</scope>
    <source>
        <strain evidence="1">ATCC 18188</strain>
    </source>
</reference>
<sequence length="61" mass="7335">MDNRVMRKMRLQHRFLLIEWAEADAFNWLNALDSVHHHFASSFDITAVSPTCEWEITFRNE</sequence>
<protein>
    <submittedName>
        <fullName evidence="1">Uncharacterized protein</fullName>
    </submittedName>
</protein>